<dbReference type="EMBL" id="KN837366">
    <property type="protein sequence ID" value="KIJ26516.1"/>
    <property type="molecule type" value="Genomic_DNA"/>
</dbReference>
<reference evidence="2 3" key="1">
    <citation type="submission" date="2014-06" db="EMBL/GenBank/DDBJ databases">
        <title>Evolutionary Origins and Diversification of the Mycorrhizal Mutualists.</title>
        <authorList>
            <consortium name="DOE Joint Genome Institute"/>
            <consortium name="Mycorrhizal Genomics Consortium"/>
            <person name="Kohler A."/>
            <person name="Kuo A."/>
            <person name="Nagy L.G."/>
            <person name="Floudas D."/>
            <person name="Copeland A."/>
            <person name="Barry K.W."/>
            <person name="Cichocki N."/>
            <person name="Veneault-Fourrey C."/>
            <person name="LaButti K."/>
            <person name="Lindquist E.A."/>
            <person name="Lipzen A."/>
            <person name="Lundell T."/>
            <person name="Morin E."/>
            <person name="Murat C."/>
            <person name="Riley R."/>
            <person name="Ohm R."/>
            <person name="Sun H."/>
            <person name="Tunlid A."/>
            <person name="Henrissat B."/>
            <person name="Grigoriev I.V."/>
            <person name="Hibbett D.S."/>
            <person name="Martin F."/>
        </authorList>
    </citation>
    <scope>NUCLEOTIDE SEQUENCE [LARGE SCALE GENOMIC DNA]</scope>
    <source>
        <strain evidence="2 3">SS14</strain>
    </source>
</reference>
<proteinExistence type="predicted"/>
<feature type="region of interest" description="Disordered" evidence="1">
    <location>
        <begin position="73"/>
        <end position="110"/>
    </location>
</feature>
<feature type="compositionally biased region" description="Low complexity" evidence="1">
    <location>
        <begin position="186"/>
        <end position="199"/>
    </location>
</feature>
<name>A0A0C9UM25_SPHS4</name>
<sequence length="342" mass="36333">MTVRKSLTQRRHLTVIQTCDIAAPPHSVITAICPRGAICPCGTLIRYQKKPLMVLPPCPPAPSQMAPKIIFETTSPSDPPPLSLKHPASSPLKRVKGKRVKPSSGDPEDIFSDMAEEQATQEAIFGIVDPQDNATPQMTNRADNGATEPDQIAAAGDKQSLANALPAPRETHPVVPHSIHDSPNHSTVSDPDPPSSTMDTEPHAPAPVSLPDSPHLGSTPHLLPGTPQIAPPPADFDITMKGIPTPPPAPIIAAVPANSDGLMAIPPGGFPPSEQVDFSSLALALYPTRFKQFNERATETDCVTFVLNGRFDLEGEQAAAIEEHIRHITGNPNAEADQPSLI</sequence>
<protein>
    <submittedName>
        <fullName evidence="2">Uncharacterized protein</fullName>
    </submittedName>
</protein>
<evidence type="ECO:0000313" key="3">
    <source>
        <dbReference type="Proteomes" id="UP000054279"/>
    </source>
</evidence>
<dbReference type="HOGENOM" id="CLU_811749_0_0_1"/>
<keyword evidence="3" id="KW-1185">Reference proteome</keyword>
<accession>A0A0C9UM25</accession>
<gene>
    <name evidence="2" type="ORF">M422DRAFT_272392</name>
</gene>
<feature type="region of interest" description="Disordered" evidence="1">
    <location>
        <begin position="168"/>
        <end position="234"/>
    </location>
</feature>
<dbReference type="Proteomes" id="UP000054279">
    <property type="component" value="Unassembled WGS sequence"/>
</dbReference>
<dbReference type="AlphaFoldDB" id="A0A0C9UM25"/>
<evidence type="ECO:0000313" key="2">
    <source>
        <dbReference type="EMBL" id="KIJ26516.1"/>
    </source>
</evidence>
<organism evidence="2 3">
    <name type="scientific">Sphaerobolus stellatus (strain SS14)</name>
    <dbReference type="NCBI Taxonomy" id="990650"/>
    <lineage>
        <taxon>Eukaryota</taxon>
        <taxon>Fungi</taxon>
        <taxon>Dikarya</taxon>
        <taxon>Basidiomycota</taxon>
        <taxon>Agaricomycotina</taxon>
        <taxon>Agaricomycetes</taxon>
        <taxon>Phallomycetidae</taxon>
        <taxon>Geastrales</taxon>
        <taxon>Sphaerobolaceae</taxon>
        <taxon>Sphaerobolus</taxon>
    </lineage>
</organism>
<evidence type="ECO:0000256" key="1">
    <source>
        <dbReference type="SAM" id="MobiDB-lite"/>
    </source>
</evidence>